<protein>
    <submittedName>
        <fullName evidence="1">Uncharacterized protein</fullName>
    </submittedName>
</protein>
<dbReference type="AlphaFoldDB" id="A0A835J7Z5"/>
<dbReference type="EMBL" id="JADGMS010000016">
    <property type="protein sequence ID" value="KAF9666287.1"/>
    <property type="molecule type" value="Genomic_DNA"/>
</dbReference>
<dbReference type="Proteomes" id="UP000657918">
    <property type="component" value="Chromosome 16"/>
</dbReference>
<reference evidence="1 2" key="1">
    <citation type="submission" date="2020-10" db="EMBL/GenBank/DDBJ databases">
        <title>Plant Genome Project.</title>
        <authorList>
            <person name="Zhang R.-G."/>
        </authorList>
    </citation>
    <scope>NUCLEOTIDE SEQUENCE [LARGE SCALE GENOMIC DNA]</scope>
    <source>
        <strain evidence="1">FAFU-HL-1</strain>
        <tissue evidence="1">Leaf</tissue>
    </source>
</reference>
<sequence length="107" mass="12001">MAAVIRSLCFFRVLPELIDADGILINTVEELDKFGLMQASPVNPARSLVYRSLELHLRCVETGLIQTSEFSSIQLLAMTLEAGGKNFWVVRPPVGFDINFNLHNFSF</sequence>
<organism evidence="1 2">
    <name type="scientific">Salix dunnii</name>
    <dbReference type="NCBI Taxonomy" id="1413687"/>
    <lineage>
        <taxon>Eukaryota</taxon>
        <taxon>Viridiplantae</taxon>
        <taxon>Streptophyta</taxon>
        <taxon>Embryophyta</taxon>
        <taxon>Tracheophyta</taxon>
        <taxon>Spermatophyta</taxon>
        <taxon>Magnoliopsida</taxon>
        <taxon>eudicotyledons</taxon>
        <taxon>Gunneridae</taxon>
        <taxon>Pentapetalae</taxon>
        <taxon>rosids</taxon>
        <taxon>fabids</taxon>
        <taxon>Malpighiales</taxon>
        <taxon>Salicaceae</taxon>
        <taxon>Saliceae</taxon>
        <taxon>Salix</taxon>
    </lineage>
</organism>
<dbReference type="OrthoDB" id="5835829at2759"/>
<comment type="caution">
    <text evidence="1">The sequence shown here is derived from an EMBL/GenBank/DDBJ whole genome shotgun (WGS) entry which is preliminary data.</text>
</comment>
<keyword evidence="2" id="KW-1185">Reference proteome</keyword>
<proteinExistence type="predicted"/>
<name>A0A835J7Z5_9ROSI</name>
<accession>A0A835J7Z5</accession>
<evidence type="ECO:0000313" key="2">
    <source>
        <dbReference type="Proteomes" id="UP000657918"/>
    </source>
</evidence>
<gene>
    <name evidence="1" type="ORF">SADUNF_Sadunf16G0214000</name>
</gene>
<evidence type="ECO:0000313" key="1">
    <source>
        <dbReference type="EMBL" id="KAF9666287.1"/>
    </source>
</evidence>